<reference evidence="1" key="1">
    <citation type="submission" date="2019-07" db="EMBL/GenBank/DDBJ databases">
        <authorList>
            <person name="Dittberner H."/>
        </authorList>
    </citation>
    <scope>NUCLEOTIDE SEQUENCE [LARGE SCALE GENOMIC DNA]</scope>
</reference>
<protein>
    <submittedName>
        <fullName evidence="1">Uncharacterized protein</fullName>
    </submittedName>
</protein>
<comment type="caution">
    <text evidence="1">The sequence shown here is derived from an EMBL/GenBank/DDBJ whole genome shotgun (WGS) entry which is preliminary data.</text>
</comment>
<dbReference type="EMBL" id="CABITT030000005">
    <property type="protein sequence ID" value="VVB05427.1"/>
    <property type="molecule type" value="Genomic_DNA"/>
</dbReference>
<name>A0A565BVL0_9BRAS</name>
<accession>A0A565BVL0</accession>
<gene>
    <name evidence="1" type="ORF">ANE_LOCUS15871</name>
</gene>
<evidence type="ECO:0000313" key="1">
    <source>
        <dbReference type="EMBL" id="VVB05427.1"/>
    </source>
</evidence>
<sequence>MEASVVDLVWSGHVTVACGEDFVEHIKRWFTCLMDARVVLAFQISRFRFRLCSSCWCG</sequence>
<organism evidence="1 2">
    <name type="scientific">Arabis nemorensis</name>
    <dbReference type="NCBI Taxonomy" id="586526"/>
    <lineage>
        <taxon>Eukaryota</taxon>
        <taxon>Viridiplantae</taxon>
        <taxon>Streptophyta</taxon>
        <taxon>Embryophyta</taxon>
        <taxon>Tracheophyta</taxon>
        <taxon>Spermatophyta</taxon>
        <taxon>Magnoliopsida</taxon>
        <taxon>eudicotyledons</taxon>
        <taxon>Gunneridae</taxon>
        <taxon>Pentapetalae</taxon>
        <taxon>rosids</taxon>
        <taxon>malvids</taxon>
        <taxon>Brassicales</taxon>
        <taxon>Brassicaceae</taxon>
        <taxon>Arabideae</taxon>
        <taxon>Arabis</taxon>
    </lineage>
</organism>
<dbReference type="Proteomes" id="UP000489600">
    <property type="component" value="Unassembled WGS sequence"/>
</dbReference>
<proteinExistence type="predicted"/>
<evidence type="ECO:0000313" key="2">
    <source>
        <dbReference type="Proteomes" id="UP000489600"/>
    </source>
</evidence>
<dbReference type="AlphaFoldDB" id="A0A565BVL0"/>
<keyword evidence="2" id="KW-1185">Reference proteome</keyword>